<organism evidence="2 3">
    <name type="scientific">Paenibacillus alginolyticus</name>
    <dbReference type="NCBI Taxonomy" id="59839"/>
    <lineage>
        <taxon>Bacteria</taxon>
        <taxon>Bacillati</taxon>
        <taxon>Bacillota</taxon>
        <taxon>Bacilli</taxon>
        <taxon>Bacillales</taxon>
        <taxon>Paenibacillaceae</taxon>
        <taxon>Paenibacillus</taxon>
    </lineage>
</organism>
<dbReference type="EMBL" id="JAMDMX010000067">
    <property type="protein sequence ID" value="MCY9695352.1"/>
    <property type="molecule type" value="Genomic_DNA"/>
</dbReference>
<dbReference type="Proteomes" id="UP001527099">
    <property type="component" value="Unassembled WGS sequence"/>
</dbReference>
<keyword evidence="1" id="KW-1133">Transmembrane helix</keyword>
<gene>
    <name evidence="2" type="ORF">M5X19_20950</name>
</gene>
<reference evidence="2 3" key="1">
    <citation type="submission" date="2022-05" db="EMBL/GenBank/DDBJ databases">
        <title>Genome Sequencing of Bee-Associated Microbes.</title>
        <authorList>
            <person name="Dunlap C."/>
        </authorList>
    </citation>
    <scope>NUCLEOTIDE SEQUENCE [LARGE SCALE GENOMIC DNA]</scope>
    <source>
        <strain evidence="2 3">NRRL B-14421</strain>
    </source>
</reference>
<proteinExistence type="predicted"/>
<accession>A0ABT4GGN1</accession>
<protein>
    <recommendedName>
        <fullName evidence="4">Holin</fullName>
    </recommendedName>
</protein>
<keyword evidence="1" id="KW-0812">Transmembrane</keyword>
<evidence type="ECO:0008006" key="4">
    <source>
        <dbReference type="Google" id="ProtNLM"/>
    </source>
</evidence>
<keyword evidence="1" id="KW-0472">Membrane</keyword>
<feature type="transmembrane region" description="Helical" evidence="1">
    <location>
        <begin position="31"/>
        <end position="49"/>
    </location>
</feature>
<keyword evidence="3" id="KW-1185">Reference proteome</keyword>
<evidence type="ECO:0000313" key="3">
    <source>
        <dbReference type="Proteomes" id="UP001527099"/>
    </source>
</evidence>
<dbReference type="RefSeq" id="WP_268616715.1">
    <property type="nucleotide sequence ID" value="NZ_JAMDMX010000067.1"/>
</dbReference>
<sequence length="81" mass="9140">MLLNNALILLAICLGLKGSIRVWKQQAKTDAIVLLLFYGIVIIYLHPLMGSSKLTVESLVKFIYGPISDYMIDQLKIQMED</sequence>
<name>A0ABT4GGN1_9BACL</name>
<evidence type="ECO:0000256" key="1">
    <source>
        <dbReference type="SAM" id="Phobius"/>
    </source>
</evidence>
<comment type="caution">
    <text evidence="2">The sequence shown here is derived from an EMBL/GenBank/DDBJ whole genome shotgun (WGS) entry which is preliminary data.</text>
</comment>
<evidence type="ECO:0000313" key="2">
    <source>
        <dbReference type="EMBL" id="MCY9695352.1"/>
    </source>
</evidence>